<proteinExistence type="predicted"/>
<evidence type="ECO:0000313" key="2">
    <source>
        <dbReference type="Proteomes" id="UP000258309"/>
    </source>
</evidence>
<name>A0A3E2H5Z2_SCYLI</name>
<reference evidence="1 2" key="1">
    <citation type="submission" date="2018-05" db="EMBL/GenBank/DDBJ databases">
        <title>Draft genome sequence of Scytalidium lignicola DSM 105466, a ubiquitous saprotrophic fungus.</title>
        <authorList>
            <person name="Buettner E."/>
            <person name="Gebauer A.M."/>
            <person name="Hofrichter M."/>
            <person name="Liers C."/>
            <person name="Kellner H."/>
        </authorList>
    </citation>
    <scope>NUCLEOTIDE SEQUENCE [LARGE SCALE GENOMIC DNA]</scope>
    <source>
        <strain evidence="1 2">DSM 105466</strain>
    </source>
</reference>
<feature type="non-terminal residue" evidence="1">
    <location>
        <position position="1"/>
    </location>
</feature>
<sequence>MRWFENSWEGREITFPAYDGLPSTTWKLGLKLADERYNQWQASELTEPISPAGAWVVFLCTQVGTPGPEHVMKIHMQIPHGETESDEPRTRALQATHNLPDHARYELEGLQTLKEHSCRSAPTLVNYMQHSQDTNSWVPGGYLLYLLMTKCPGKPIEKFQEKYDAEREEIRHAFKTAWNVGDVE</sequence>
<accession>A0A3E2H5Z2</accession>
<dbReference type="EMBL" id="NCSJ02000153">
    <property type="protein sequence ID" value="RFU28707.1"/>
    <property type="molecule type" value="Genomic_DNA"/>
</dbReference>
<organism evidence="1 2">
    <name type="scientific">Scytalidium lignicola</name>
    <name type="common">Hyphomycete</name>
    <dbReference type="NCBI Taxonomy" id="5539"/>
    <lineage>
        <taxon>Eukaryota</taxon>
        <taxon>Fungi</taxon>
        <taxon>Dikarya</taxon>
        <taxon>Ascomycota</taxon>
        <taxon>Pezizomycotina</taxon>
        <taxon>Leotiomycetes</taxon>
        <taxon>Leotiomycetes incertae sedis</taxon>
        <taxon>Scytalidium</taxon>
    </lineage>
</organism>
<evidence type="ECO:0000313" key="1">
    <source>
        <dbReference type="EMBL" id="RFU28707.1"/>
    </source>
</evidence>
<keyword evidence="2" id="KW-1185">Reference proteome</keyword>
<dbReference type="OMA" id="ITYILWE"/>
<dbReference type="OrthoDB" id="5401170at2759"/>
<comment type="caution">
    <text evidence="1">The sequence shown here is derived from an EMBL/GenBank/DDBJ whole genome shotgun (WGS) entry which is preliminary data.</text>
</comment>
<dbReference type="Proteomes" id="UP000258309">
    <property type="component" value="Unassembled WGS sequence"/>
</dbReference>
<feature type="non-terminal residue" evidence="1">
    <location>
        <position position="184"/>
    </location>
</feature>
<dbReference type="AlphaFoldDB" id="A0A3E2H5Z2"/>
<protein>
    <submittedName>
        <fullName evidence="1">Uncharacterized protein</fullName>
    </submittedName>
</protein>
<gene>
    <name evidence="1" type="ORF">B7463_g7605</name>
</gene>